<dbReference type="SUPFAM" id="SSF46785">
    <property type="entry name" value="Winged helix' DNA-binding domain"/>
    <property type="match status" value="1"/>
</dbReference>
<reference evidence="2 3" key="1">
    <citation type="journal article" date="2019" name="Environ. Microbiol.">
        <title>Species interactions and distinct microbial communities in high Arctic permafrost affected cryosols are associated with the CH4 and CO2 gas fluxes.</title>
        <authorList>
            <person name="Altshuler I."/>
            <person name="Hamel J."/>
            <person name="Turney S."/>
            <person name="Magnuson E."/>
            <person name="Levesque R."/>
            <person name="Greer C."/>
            <person name="Whyte L.G."/>
        </authorList>
    </citation>
    <scope>NUCLEOTIDE SEQUENCE [LARGE SCALE GENOMIC DNA]</scope>
    <source>
        <strain evidence="2 3">S5.20</strain>
    </source>
</reference>
<dbReference type="EMBL" id="RCZG01000003">
    <property type="protein sequence ID" value="TPG34890.1"/>
    <property type="molecule type" value="Genomic_DNA"/>
</dbReference>
<dbReference type="GO" id="GO:0003700">
    <property type="term" value="F:DNA-binding transcription factor activity"/>
    <property type="evidence" value="ECO:0007669"/>
    <property type="project" value="InterPro"/>
</dbReference>
<proteinExistence type="predicted"/>
<evidence type="ECO:0000313" key="3">
    <source>
        <dbReference type="Proteomes" id="UP000320095"/>
    </source>
</evidence>
<dbReference type="PROSITE" id="PS50995">
    <property type="entry name" value="HTH_MARR_2"/>
    <property type="match status" value="1"/>
</dbReference>
<dbReference type="PANTHER" id="PTHR33164:SF95">
    <property type="entry name" value="TRANSCRIPTIONAL REGULATOR"/>
    <property type="match status" value="1"/>
</dbReference>
<dbReference type="InterPro" id="IPR036388">
    <property type="entry name" value="WH-like_DNA-bd_sf"/>
</dbReference>
<dbReference type="GO" id="GO:0006950">
    <property type="term" value="P:response to stress"/>
    <property type="evidence" value="ECO:0007669"/>
    <property type="project" value="TreeGrafter"/>
</dbReference>
<comment type="caution">
    <text evidence="2">The sequence shown here is derived from an EMBL/GenBank/DDBJ whole genome shotgun (WGS) entry which is preliminary data.</text>
</comment>
<dbReference type="Pfam" id="PF12802">
    <property type="entry name" value="MarR_2"/>
    <property type="match status" value="1"/>
</dbReference>
<dbReference type="PANTHER" id="PTHR33164">
    <property type="entry name" value="TRANSCRIPTIONAL REGULATOR, MARR FAMILY"/>
    <property type="match status" value="1"/>
</dbReference>
<feature type="domain" description="HTH marR-type" evidence="1">
    <location>
        <begin position="25"/>
        <end position="156"/>
    </location>
</feature>
<dbReference type="InterPro" id="IPR039422">
    <property type="entry name" value="MarR/SlyA-like"/>
</dbReference>
<dbReference type="AlphaFoldDB" id="A0A502EEI7"/>
<dbReference type="SMART" id="SM00347">
    <property type="entry name" value="HTH_MARR"/>
    <property type="match status" value="1"/>
</dbReference>
<protein>
    <submittedName>
        <fullName evidence="2">MarR family transcriptional regulator</fullName>
    </submittedName>
</protein>
<name>A0A502EEI7_9MYCO</name>
<evidence type="ECO:0000259" key="1">
    <source>
        <dbReference type="PROSITE" id="PS50995"/>
    </source>
</evidence>
<dbReference type="Gene3D" id="1.10.10.10">
    <property type="entry name" value="Winged helix-like DNA-binding domain superfamily/Winged helix DNA-binding domain"/>
    <property type="match status" value="1"/>
</dbReference>
<sequence length="165" mass="17716">MVDDGSDKEMAVKGASKSRAGIDVTTSTGHLIRRAAQRYAAIWANLVSEDLTSPQFGVLALLDAGGQLDQQTIGARGGLDKSTCGYLVDRMQRAGLVLAEVDPANRRRKLISLTAAGRARLSDALPLQRQVQDSALAELTDGERVQLNRLLLKLLALQPNDKAPQ</sequence>
<accession>A0A502EEI7</accession>
<dbReference type="InterPro" id="IPR036390">
    <property type="entry name" value="WH_DNA-bd_sf"/>
</dbReference>
<keyword evidence="3" id="KW-1185">Reference proteome</keyword>
<gene>
    <name evidence="2" type="ORF">EAH80_08645</name>
</gene>
<dbReference type="InterPro" id="IPR000835">
    <property type="entry name" value="HTH_MarR-typ"/>
</dbReference>
<organism evidence="2 3">
    <name type="scientific">Mycolicibacterium hodleri</name>
    <dbReference type="NCBI Taxonomy" id="49897"/>
    <lineage>
        <taxon>Bacteria</taxon>
        <taxon>Bacillati</taxon>
        <taxon>Actinomycetota</taxon>
        <taxon>Actinomycetes</taxon>
        <taxon>Mycobacteriales</taxon>
        <taxon>Mycobacteriaceae</taxon>
        <taxon>Mycolicibacterium</taxon>
    </lineage>
</organism>
<evidence type="ECO:0000313" key="2">
    <source>
        <dbReference type="EMBL" id="TPG34890.1"/>
    </source>
</evidence>
<dbReference type="Proteomes" id="UP000320095">
    <property type="component" value="Unassembled WGS sequence"/>
</dbReference>